<proteinExistence type="predicted"/>
<keyword evidence="6" id="KW-1185">Reference proteome</keyword>
<dbReference type="Pfam" id="PF12225">
    <property type="entry name" value="DUF5981"/>
    <property type="match status" value="1"/>
</dbReference>
<name>A0A6P0HB11_9ACTN</name>
<dbReference type="InterPro" id="IPR029041">
    <property type="entry name" value="FAD-linked_oxidoreductase-like"/>
</dbReference>
<gene>
    <name evidence="5" type="ORF">G3R41_09485</name>
    <name evidence="4" type="ORF">GCU67_08830</name>
</gene>
<evidence type="ECO:0000313" key="7">
    <source>
        <dbReference type="Proteomes" id="UP000471152"/>
    </source>
</evidence>
<dbReference type="Proteomes" id="UP000468828">
    <property type="component" value="Unassembled WGS sequence"/>
</dbReference>
<reference evidence="5 7" key="2">
    <citation type="submission" date="2020-02" db="EMBL/GenBank/DDBJ databases">
        <title>The WGS of Modestobacter muralis DSM 100205.</title>
        <authorList>
            <person name="Jiang Z."/>
        </authorList>
    </citation>
    <scope>NUCLEOTIDE SEQUENCE [LARGE SCALE GENOMIC DNA]</scope>
    <source>
        <strain evidence="5 7">DSM 100205</strain>
    </source>
</reference>
<comment type="caution">
    <text evidence="5">The sequence shown here is derived from an EMBL/GenBank/DDBJ whole genome shotgun (WGS) entry which is preliminary data.</text>
</comment>
<feature type="region of interest" description="Disordered" evidence="2">
    <location>
        <begin position="1"/>
        <end position="50"/>
    </location>
</feature>
<feature type="domain" description="Methylene-tetrahydrofolate reductase C-terminal-like" evidence="3">
    <location>
        <begin position="62"/>
        <end position="91"/>
    </location>
</feature>
<organism evidence="5 7">
    <name type="scientific">Modestobacter muralis</name>
    <dbReference type="NCBI Taxonomy" id="1608614"/>
    <lineage>
        <taxon>Bacteria</taxon>
        <taxon>Bacillati</taxon>
        <taxon>Actinomycetota</taxon>
        <taxon>Actinomycetes</taxon>
        <taxon>Geodermatophilales</taxon>
        <taxon>Geodermatophilaceae</taxon>
        <taxon>Modestobacter</taxon>
    </lineage>
</organism>
<protein>
    <submittedName>
        <fullName evidence="5">Methylenetetrahydrofolate reductase</fullName>
    </submittedName>
</protein>
<evidence type="ECO:0000259" key="3">
    <source>
        <dbReference type="Pfam" id="PF12225"/>
    </source>
</evidence>
<evidence type="ECO:0000256" key="2">
    <source>
        <dbReference type="SAM" id="MobiDB-lite"/>
    </source>
</evidence>
<dbReference type="Proteomes" id="UP000471152">
    <property type="component" value="Unassembled WGS sequence"/>
</dbReference>
<dbReference type="EMBL" id="JAAGWB010000021">
    <property type="protein sequence ID" value="NEN51164.1"/>
    <property type="molecule type" value="Genomic_DNA"/>
</dbReference>
<dbReference type="Gene3D" id="3.20.20.220">
    <property type="match status" value="1"/>
</dbReference>
<dbReference type="SUPFAM" id="SSF51730">
    <property type="entry name" value="FAD-linked oxidoreductase"/>
    <property type="match status" value="1"/>
</dbReference>
<dbReference type="AlphaFoldDB" id="A0A6P0HB11"/>
<evidence type="ECO:0000256" key="1">
    <source>
        <dbReference type="ARBA" id="ARBA00023002"/>
    </source>
</evidence>
<dbReference type="EMBL" id="JAAGWH010000019">
    <property type="protein sequence ID" value="NEK94276.1"/>
    <property type="molecule type" value="Genomic_DNA"/>
</dbReference>
<feature type="compositionally biased region" description="Pro residues" evidence="2">
    <location>
        <begin position="1"/>
        <end position="10"/>
    </location>
</feature>
<reference evidence="4 6" key="1">
    <citation type="submission" date="2020-01" db="EMBL/GenBank/DDBJ databases">
        <title>the WGS Modestobacter muralis CPCC 204518.</title>
        <authorList>
            <person name="Jiang Z."/>
        </authorList>
    </citation>
    <scope>NUCLEOTIDE SEQUENCE [LARGE SCALE GENOMIC DNA]</scope>
    <source>
        <strain evidence="4 6">DSM 100205</strain>
    </source>
</reference>
<evidence type="ECO:0000313" key="6">
    <source>
        <dbReference type="Proteomes" id="UP000468828"/>
    </source>
</evidence>
<dbReference type="GO" id="GO:0016491">
    <property type="term" value="F:oxidoreductase activity"/>
    <property type="evidence" value="ECO:0007669"/>
    <property type="project" value="UniProtKB-KW"/>
</dbReference>
<evidence type="ECO:0000313" key="5">
    <source>
        <dbReference type="EMBL" id="NEN51164.1"/>
    </source>
</evidence>
<sequence length="393" mass="40239">MLCVTGPPPSSAGFLTSRGPCPLRTSGTHDAPTSHPRRFAQRPGGQRPGVTAVEQIPDGIRAGCPKRMVFGPCGGVRDDGGCEVAAQPCVFLDPPLPRWTGPVPPRPAPSADGLLARSRRGPVVLSDLTVRPFDRACVRAVVGALAPVSDGLLIGEHQDRPDLPPTLMAADVLAAGGRPWTTLACRDRNRLVLEQELAGLAEVGVDGVLCVTGDARGPGVRPGVTSVFDLDGTRLAALAAEAGLTVAVPESPDAPPLALRPARVAEKQRAGAQLVVLNHVASAARLAAFTAAARAAGATLPFVAAVAVYTDERSARVLQRFPGLHLDDAAVQRVLDAPDPVAAGIVAAVAEARALLAVPGVVGVNLSGLASARDEETAAAVKAEVATRIREGA</sequence>
<evidence type="ECO:0000313" key="4">
    <source>
        <dbReference type="EMBL" id="NEK94276.1"/>
    </source>
</evidence>
<accession>A0A6P0HB11</accession>
<keyword evidence="1" id="KW-0560">Oxidoreductase</keyword>
<dbReference type="InterPro" id="IPR022026">
    <property type="entry name" value="DUF5981"/>
</dbReference>